<keyword evidence="3" id="KW-1185">Reference proteome</keyword>
<evidence type="ECO:0000313" key="3">
    <source>
        <dbReference type="Proteomes" id="UP001056455"/>
    </source>
</evidence>
<dbReference type="EMBL" id="CP099489">
    <property type="protein sequence ID" value="USQ80617.1"/>
    <property type="molecule type" value="Genomic_DNA"/>
</dbReference>
<dbReference type="PROSITE" id="PS51257">
    <property type="entry name" value="PROKAR_LIPOPROTEIN"/>
    <property type="match status" value="1"/>
</dbReference>
<dbReference type="RefSeq" id="WP_252593992.1">
    <property type="nucleotide sequence ID" value="NZ_CP099489.1"/>
</dbReference>
<gene>
    <name evidence="2" type="ORF">NF556_02840</name>
</gene>
<organism evidence="2 3">
    <name type="scientific">Ornithinimicrobium faecis</name>
    <dbReference type="NCBI Taxonomy" id="2934158"/>
    <lineage>
        <taxon>Bacteria</taxon>
        <taxon>Bacillati</taxon>
        <taxon>Actinomycetota</taxon>
        <taxon>Actinomycetes</taxon>
        <taxon>Micrococcales</taxon>
        <taxon>Ornithinimicrobiaceae</taxon>
        <taxon>Ornithinimicrobium</taxon>
    </lineage>
</organism>
<accession>A0ABY4YV47</accession>
<evidence type="ECO:0000256" key="1">
    <source>
        <dbReference type="SAM" id="MobiDB-lite"/>
    </source>
</evidence>
<evidence type="ECO:0000313" key="2">
    <source>
        <dbReference type="EMBL" id="USQ80617.1"/>
    </source>
</evidence>
<feature type="region of interest" description="Disordered" evidence="1">
    <location>
        <begin position="18"/>
        <end position="95"/>
    </location>
</feature>
<sequence length="380" mass="40376">MRSTRWLAILTAATLTTTLTGCGEDDQPTVAGPPPAEQTSATTEAPADPAPSTEAPSTEAPSTEAPAEPSDDAPTSQAPEPTDEAPAGDLPTEPTAYGDMFVQAWVDQDETLLEQLGNPDVVANMDVWGGQGWTRGEVRQETHGAVVINYADDQNMQLELWVQEGITQGGEPHGVVSATVAEGAYPIPETVEDYAMAFVDAAGGDAEDRAYLERLGTPEAAAEAQDWFRDFVWTNPQVSDGPDANTVEVTFTGDRDDVKLVLLIDRELAESAAEDAVLKARLDGGLPDMSIKTYADTFVLAFGEGDAEEMGDYATDEVVDELRDSGGPGWQHVHSGENGGEPVEVYEDTESGRELILTLDAEKVDARDYQAIVGAELSAG</sequence>
<name>A0ABY4YV47_9MICO</name>
<dbReference type="Proteomes" id="UP001056455">
    <property type="component" value="Chromosome"/>
</dbReference>
<proteinExistence type="predicted"/>
<reference evidence="2" key="1">
    <citation type="submission" date="2022-06" db="EMBL/GenBank/DDBJ databases">
        <title>Ornithinimicrobium HY1793.</title>
        <authorList>
            <person name="Huang Y."/>
        </authorList>
    </citation>
    <scope>NUCLEOTIDE SEQUENCE</scope>
    <source>
        <strain evidence="2">HY1793</strain>
    </source>
</reference>
<protein>
    <submittedName>
        <fullName evidence="2">Uncharacterized protein</fullName>
    </submittedName>
</protein>